<reference evidence="2" key="2">
    <citation type="submission" date="2020-09" db="EMBL/GenBank/DDBJ databases">
        <authorList>
            <person name="Sun Q."/>
            <person name="Zhou Y."/>
        </authorList>
    </citation>
    <scope>NUCLEOTIDE SEQUENCE</scope>
    <source>
        <strain evidence="2">CGMCC 1.12997</strain>
    </source>
</reference>
<evidence type="ECO:0000256" key="1">
    <source>
        <dbReference type="SAM" id="MobiDB-lite"/>
    </source>
</evidence>
<accession>A0A917M306</accession>
<dbReference type="AlphaFoldDB" id="A0A917M306"/>
<protein>
    <submittedName>
        <fullName evidence="2">Uncharacterized protein</fullName>
    </submittedName>
</protein>
<name>A0A917M306_9BACT</name>
<reference evidence="2" key="1">
    <citation type="journal article" date="2014" name="Int. J. Syst. Evol. Microbiol.">
        <title>Complete genome sequence of Corynebacterium casei LMG S-19264T (=DSM 44701T), isolated from a smear-ripened cheese.</title>
        <authorList>
            <consortium name="US DOE Joint Genome Institute (JGI-PGF)"/>
            <person name="Walter F."/>
            <person name="Albersmeier A."/>
            <person name="Kalinowski J."/>
            <person name="Ruckert C."/>
        </authorList>
    </citation>
    <scope>NUCLEOTIDE SEQUENCE</scope>
    <source>
        <strain evidence="2">CGMCC 1.12997</strain>
    </source>
</reference>
<dbReference type="EMBL" id="BMGT01000002">
    <property type="protein sequence ID" value="GGG74558.1"/>
    <property type="molecule type" value="Genomic_DNA"/>
</dbReference>
<comment type="caution">
    <text evidence="2">The sequence shown here is derived from an EMBL/GenBank/DDBJ whole genome shotgun (WGS) entry which is preliminary data.</text>
</comment>
<dbReference type="PROSITE" id="PS51257">
    <property type="entry name" value="PROKAR_LIPOPROTEIN"/>
    <property type="match status" value="1"/>
</dbReference>
<dbReference type="Proteomes" id="UP000647241">
    <property type="component" value="Unassembled WGS sequence"/>
</dbReference>
<evidence type="ECO:0000313" key="2">
    <source>
        <dbReference type="EMBL" id="GGG74558.1"/>
    </source>
</evidence>
<feature type="compositionally biased region" description="Basic and acidic residues" evidence="1">
    <location>
        <begin position="22"/>
        <end position="45"/>
    </location>
</feature>
<sequence>MIKTQGSAAHLVLACEPQHVGVEQKEEDKADGEEVHVETEQHSGLEEVPPLAAHATEGVGAADDGDAGGNDEEWVCAVVGESGEEIGYAEAYKYERVTSKERTVMRIENSGYHAVAEEKLQARIGHAWMDWLNG</sequence>
<keyword evidence="3" id="KW-1185">Reference proteome</keyword>
<gene>
    <name evidence="2" type="ORF">GCM10011585_16560</name>
</gene>
<evidence type="ECO:0000313" key="3">
    <source>
        <dbReference type="Proteomes" id="UP000647241"/>
    </source>
</evidence>
<proteinExistence type="predicted"/>
<feature type="region of interest" description="Disordered" evidence="1">
    <location>
        <begin position="19"/>
        <end position="49"/>
    </location>
</feature>
<organism evidence="2 3">
    <name type="scientific">Edaphobacter dinghuensis</name>
    <dbReference type="NCBI Taxonomy" id="1560005"/>
    <lineage>
        <taxon>Bacteria</taxon>
        <taxon>Pseudomonadati</taxon>
        <taxon>Acidobacteriota</taxon>
        <taxon>Terriglobia</taxon>
        <taxon>Terriglobales</taxon>
        <taxon>Acidobacteriaceae</taxon>
        <taxon>Edaphobacter</taxon>
    </lineage>
</organism>